<keyword evidence="2" id="KW-1185">Reference proteome</keyword>
<organism evidence="1 2">
    <name type="scientific">Kingdonia uniflora</name>
    <dbReference type="NCBI Taxonomy" id="39325"/>
    <lineage>
        <taxon>Eukaryota</taxon>
        <taxon>Viridiplantae</taxon>
        <taxon>Streptophyta</taxon>
        <taxon>Embryophyta</taxon>
        <taxon>Tracheophyta</taxon>
        <taxon>Spermatophyta</taxon>
        <taxon>Magnoliopsida</taxon>
        <taxon>Ranunculales</taxon>
        <taxon>Circaeasteraceae</taxon>
        <taxon>Kingdonia</taxon>
    </lineage>
</organism>
<protein>
    <submittedName>
        <fullName evidence="1">Uncharacterized protein</fullName>
    </submittedName>
</protein>
<dbReference type="AlphaFoldDB" id="A0A7J7N0E2"/>
<comment type="caution">
    <text evidence="1">The sequence shown here is derived from an EMBL/GenBank/DDBJ whole genome shotgun (WGS) entry which is preliminary data.</text>
</comment>
<dbReference type="EMBL" id="JACGCM010001165">
    <property type="protein sequence ID" value="KAF6160408.1"/>
    <property type="molecule type" value="Genomic_DNA"/>
</dbReference>
<evidence type="ECO:0000313" key="1">
    <source>
        <dbReference type="EMBL" id="KAF6160408.1"/>
    </source>
</evidence>
<name>A0A7J7N0E2_9MAGN</name>
<dbReference type="Proteomes" id="UP000541444">
    <property type="component" value="Unassembled WGS sequence"/>
</dbReference>
<sequence>MNRDTSNPQTFVSSRRLLSGCVVQYIAFVTRRLNPEEAYSENYTHCEILHR</sequence>
<evidence type="ECO:0000313" key="2">
    <source>
        <dbReference type="Proteomes" id="UP000541444"/>
    </source>
</evidence>
<gene>
    <name evidence="1" type="ORF">GIB67_019177</name>
</gene>
<proteinExistence type="predicted"/>
<accession>A0A7J7N0E2</accession>
<reference evidence="1 2" key="1">
    <citation type="journal article" date="2020" name="IScience">
        <title>Genome Sequencing of the Endangered Kingdonia uniflora (Circaeasteraceae, Ranunculales) Reveals Potential Mechanisms of Evolutionary Specialization.</title>
        <authorList>
            <person name="Sun Y."/>
            <person name="Deng T."/>
            <person name="Zhang A."/>
            <person name="Moore M.J."/>
            <person name="Landis J.B."/>
            <person name="Lin N."/>
            <person name="Zhang H."/>
            <person name="Zhang X."/>
            <person name="Huang J."/>
            <person name="Zhang X."/>
            <person name="Sun H."/>
            <person name="Wang H."/>
        </authorList>
    </citation>
    <scope>NUCLEOTIDE SEQUENCE [LARGE SCALE GENOMIC DNA]</scope>
    <source>
        <strain evidence="1">TB1705</strain>
        <tissue evidence="1">Leaf</tissue>
    </source>
</reference>